<dbReference type="EMBL" id="SLWS01000015">
    <property type="protein sequence ID" value="TCO48938.1"/>
    <property type="molecule type" value="Genomic_DNA"/>
</dbReference>
<keyword evidence="5" id="KW-1185">Reference proteome</keyword>
<dbReference type="InterPro" id="IPR011041">
    <property type="entry name" value="Quinoprot_gluc/sorb_DH_b-prop"/>
</dbReference>
<dbReference type="OrthoDB" id="9770043at2"/>
<evidence type="ECO:0000256" key="2">
    <source>
        <dbReference type="SAM" id="SignalP"/>
    </source>
</evidence>
<dbReference type="Gene3D" id="2.120.10.30">
    <property type="entry name" value="TolB, C-terminal domain"/>
    <property type="match status" value="1"/>
</dbReference>
<dbReference type="PANTHER" id="PTHR19328:SF13">
    <property type="entry name" value="HIPL1 PROTEIN"/>
    <property type="match status" value="1"/>
</dbReference>
<organism evidence="4 5">
    <name type="scientific">Actinocrispum wychmicini</name>
    <dbReference type="NCBI Taxonomy" id="1213861"/>
    <lineage>
        <taxon>Bacteria</taxon>
        <taxon>Bacillati</taxon>
        <taxon>Actinomycetota</taxon>
        <taxon>Actinomycetes</taxon>
        <taxon>Pseudonocardiales</taxon>
        <taxon>Pseudonocardiaceae</taxon>
        <taxon>Actinocrispum</taxon>
    </lineage>
</organism>
<evidence type="ECO:0000313" key="4">
    <source>
        <dbReference type="EMBL" id="TCO48938.1"/>
    </source>
</evidence>
<dbReference type="AlphaFoldDB" id="A0A4R2IXB7"/>
<name>A0A4R2IXB7_9PSEU</name>
<feature type="compositionally biased region" description="Basic and acidic residues" evidence="1">
    <location>
        <begin position="327"/>
        <end position="337"/>
    </location>
</feature>
<gene>
    <name evidence="4" type="ORF">EV192_115159</name>
</gene>
<dbReference type="InterPro" id="IPR012938">
    <property type="entry name" value="Glc/Sorbosone_DH"/>
</dbReference>
<feature type="chain" id="PRO_5020356156" evidence="2">
    <location>
        <begin position="27"/>
        <end position="337"/>
    </location>
</feature>
<feature type="domain" description="Glucose/Sorbosone dehydrogenase" evidence="3">
    <location>
        <begin position="35"/>
        <end position="321"/>
    </location>
</feature>
<dbReference type="SUPFAM" id="SSF50952">
    <property type="entry name" value="Soluble quinoprotein glucose dehydrogenase"/>
    <property type="match status" value="1"/>
</dbReference>
<evidence type="ECO:0000259" key="3">
    <source>
        <dbReference type="Pfam" id="PF07995"/>
    </source>
</evidence>
<evidence type="ECO:0000256" key="1">
    <source>
        <dbReference type="SAM" id="MobiDB-lite"/>
    </source>
</evidence>
<evidence type="ECO:0000313" key="5">
    <source>
        <dbReference type="Proteomes" id="UP000295680"/>
    </source>
</evidence>
<feature type="signal peptide" evidence="2">
    <location>
        <begin position="1"/>
        <end position="26"/>
    </location>
</feature>
<sequence>MKIHRGVATAVAAITALTVSAAPANAANTVVATRLSVPWGLGFLSDGSAVFTERTTAKIRSLRNGTVTDIQTVPGVTPDGEGGLLGLAVSPTQDRTVFVYYTTATDNRIARVTLGSPPQPIVTGIPRGTQIHNGGRLAFGPDGMLYAGTGDAGSSGNAQNRASLGGKILRMTQDGRPAPGNPFGTLVYSFGHRNVQGLTWSPDGRLFEAELGQNRFDELNLIRPGGNYGWPTCEGRCGNPNFVDPLTQWTTAEASPSGIAFYRNNLYMAALRGTRMWVIPVTTTGIGTPRALYQGQFGRLRTPVAGPDGMLWFTTSNRDGRGSPVATDDRIIRGDGT</sequence>
<dbReference type="PANTHER" id="PTHR19328">
    <property type="entry name" value="HEDGEHOG-INTERACTING PROTEIN"/>
    <property type="match status" value="1"/>
</dbReference>
<proteinExistence type="predicted"/>
<dbReference type="Pfam" id="PF07995">
    <property type="entry name" value="GSDH"/>
    <property type="match status" value="1"/>
</dbReference>
<dbReference type="Proteomes" id="UP000295680">
    <property type="component" value="Unassembled WGS sequence"/>
</dbReference>
<keyword evidence="2" id="KW-0732">Signal</keyword>
<comment type="caution">
    <text evidence="4">The sequence shown here is derived from an EMBL/GenBank/DDBJ whole genome shotgun (WGS) entry which is preliminary data.</text>
</comment>
<protein>
    <submittedName>
        <fullName evidence="4">Glucose/arabinose dehydrogenase</fullName>
    </submittedName>
</protein>
<dbReference type="RefSeq" id="WP_132125284.1">
    <property type="nucleotide sequence ID" value="NZ_SLWS01000015.1"/>
</dbReference>
<accession>A0A4R2IXB7</accession>
<feature type="region of interest" description="Disordered" evidence="1">
    <location>
        <begin position="316"/>
        <end position="337"/>
    </location>
</feature>
<reference evidence="4 5" key="1">
    <citation type="submission" date="2019-03" db="EMBL/GenBank/DDBJ databases">
        <title>Genomic Encyclopedia of Type Strains, Phase IV (KMG-IV): sequencing the most valuable type-strain genomes for metagenomic binning, comparative biology and taxonomic classification.</title>
        <authorList>
            <person name="Goeker M."/>
        </authorList>
    </citation>
    <scope>NUCLEOTIDE SEQUENCE [LARGE SCALE GENOMIC DNA]</scope>
    <source>
        <strain evidence="4 5">DSM 45934</strain>
    </source>
</reference>
<dbReference type="InterPro" id="IPR011042">
    <property type="entry name" value="6-blade_b-propeller_TolB-like"/>
</dbReference>